<reference evidence="1 2" key="1">
    <citation type="submission" date="2014-04" db="EMBL/GenBank/DDBJ databases">
        <title>Evolutionary Origins and Diversification of the Mycorrhizal Mutualists.</title>
        <authorList>
            <consortium name="DOE Joint Genome Institute"/>
            <consortium name="Mycorrhizal Genomics Consortium"/>
            <person name="Kohler A."/>
            <person name="Kuo A."/>
            <person name="Nagy L.G."/>
            <person name="Floudas D."/>
            <person name="Copeland A."/>
            <person name="Barry K.W."/>
            <person name="Cichocki N."/>
            <person name="Veneault-Fourrey C."/>
            <person name="LaButti K."/>
            <person name="Lindquist E.A."/>
            <person name="Lipzen A."/>
            <person name="Lundell T."/>
            <person name="Morin E."/>
            <person name="Murat C."/>
            <person name="Riley R."/>
            <person name="Ohm R."/>
            <person name="Sun H."/>
            <person name="Tunlid A."/>
            <person name="Henrissat B."/>
            <person name="Grigoriev I.V."/>
            <person name="Hibbett D.S."/>
            <person name="Martin F."/>
        </authorList>
    </citation>
    <scope>NUCLEOTIDE SEQUENCE [LARGE SCALE GENOMIC DNA]</scope>
    <source>
        <strain evidence="1 2">FD-317 M1</strain>
    </source>
</reference>
<evidence type="ECO:0000313" key="2">
    <source>
        <dbReference type="Proteomes" id="UP000053593"/>
    </source>
</evidence>
<protein>
    <submittedName>
        <fullName evidence="1">Uncharacterized protein</fullName>
    </submittedName>
</protein>
<dbReference type="EMBL" id="KN834781">
    <property type="protein sequence ID" value="KIK59087.1"/>
    <property type="molecule type" value="Genomic_DNA"/>
</dbReference>
<proteinExistence type="predicted"/>
<feature type="non-terminal residue" evidence="1">
    <location>
        <position position="74"/>
    </location>
</feature>
<dbReference type="AlphaFoldDB" id="A0A0D0CKU1"/>
<evidence type="ECO:0000313" key="1">
    <source>
        <dbReference type="EMBL" id="KIK59087.1"/>
    </source>
</evidence>
<feature type="non-terminal residue" evidence="1">
    <location>
        <position position="1"/>
    </location>
</feature>
<dbReference type="Proteomes" id="UP000053593">
    <property type="component" value="Unassembled WGS sequence"/>
</dbReference>
<accession>A0A0D0CKU1</accession>
<dbReference type="HOGENOM" id="CLU_181687_0_0_1"/>
<organism evidence="1 2">
    <name type="scientific">Collybiopsis luxurians FD-317 M1</name>
    <dbReference type="NCBI Taxonomy" id="944289"/>
    <lineage>
        <taxon>Eukaryota</taxon>
        <taxon>Fungi</taxon>
        <taxon>Dikarya</taxon>
        <taxon>Basidiomycota</taxon>
        <taxon>Agaricomycotina</taxon>
        <taxon>Agaricomycetes</taxon>
        <taxon>Agaricomycetidae</taxon>
        <taxon>Agaricales</taxon>
        <taxon>Marasmiineae</taxon>
        <taxon>Omphalotaceae</taxon>
        <taxon>Collybiopsis</taxon>
        <taxon>Collybiopsis luxurians</taxon>
    </lineage>
</organism>
<name>A0A0D0CKU1_9AGAR</name>
<dbReference type="OrthoDB" id="3265210at2759"/>
<gene>
    <name evidence="1" type="ORF">GYMLUDRAFT_111071</name>
</gene>
<keyword evidence="2" id="KW-1185">Reference proteome</keyword>
<sequence>FDESRFSESNRASFKTIPWPVLAPRSTLTAVQINWESVEKFFQLVRDLLGADEQRRLLEKARLRYHPDRWAAKR</sequence>